<accession>J3N3I3</accession>
<dbReference type="Pfam" id="PF00646">
    <property type="entry name" value="F-box"/>
    <property type="match status" value="1"/>
</dbReference>
<dbReference type="CDD" id="cd22157">
    <property type="entry name" value="F-box_AtFBW1-like"/>
    <property type="match status" value="1"/>
</dbReference>
<name>J3N3I3_ORYBR</name>
<evidence type="ECO:0000313" key="3">
    <source>
        <dbReference type="Proteomes" id="UP000006038"/>
    </source>
</evidence>
<dbReference type="NCBIfam" id="TIGR01640">
    <property type="entry name" value="F_box_assoc_1"/>
    <property type="match status" value="1"/>
</dbReference>
<proteinExistence type="predicted"/>
<evidence type="ECO:0000259" key="1">
    <source>
        <dbReference type="PROSITE" id="PS50181"/>
    </source>
</evidence>
<reference evidence="2" key="2">
    <citation type="submission" date="2013-04" db="UniProtKB">
        <authorList>
            <consortium name="EnsemblPlants"/>
        </authorList>
    </citation>
    <scope>IDENTIFICATION</scope>
</reference>
<dbReference type="InterPro" id="IPR001810">
    <property type="entry name" value="F-box_dom"/>
</dbReference>
<organism evidence="2">
    <name type="scientific">Oryza brachyantha</name>
    <name type="common">malo sina</name>
    <dbReference type="NCBI Taxonomy" id="4533"/>
    <lineage>
        <taxon>Eukaryota</taxon>
        <taxon>Viridiplantae</taxon>
        <taxon>Streptophyta</taxon>
        <taxon>Embryophyta</taxon>
        <taxon>Tracheophyta</taxon>
        <taxon>Spermatophyta</taxon>
        <taxon>Magnoliopsida</taxon>
        <taxon>Liliopsida</taxon>
        <taxon>Poales</taxon>
        <taxon>Poaceae</taxon>
        <taxon>BOP clade</taxon>
        <taxon>Oryzoideae</taxon>
        <taxon>Oryzeae</taxon>
        <taxon>Oryzinae</taxon>
        <taxon>Oryza</taxon>
    </lineage>
</organism>
<dbReference type="PANTHER" id="PTHR31672">
    <property type="entry name" value="BNACNNG10540D PROTEIN"/>
    <property type="match status" value="1"/>
</dbReference>
<dbReference type="PROSITE" id="PS50181">
    <property type="entry name" value="FBOX"/>
    <property type="match status" value="1"/>
</dbReference>
<dbReference type="InterPro" id="IPR013187">
    <property type="entry name" value="F-box-assoc_dom_typ3"/>
</dbReference>
<keyword evidence="3" id="KW-1185">Reference proteome</keyword>
<dbReference type="OMA" id="ADMEVPA"/>
<dbReference type="InterPro" id="IPR050796">
    <property type="entry name" value="SCF_F-box_component"/>
</dbReference>
<dbReference type="AlphaFoldDB" id="J3N3I3"/>
<evidence type="ECO:0000313" key="2">
    <source>
        <dbReference type="EnsemblPlants" id="OB10G20810.1"/>
    </source>
</evidence>
<protein>
    <recommendedName>
        <fullName evidence="1">F-box domain-containing protein</fullName>
    </recommendedName>
</protein>
<dbReference type="HOGENOM" id="CLU_011979_3_0_1"/>
<dbReference type="InterPro" id="IPR017451">
    <property type="entry name" value="F-box-assoc_interact_dom"/>
</dbReference>
<dbReference type="SUPFAM" id="SSF81383">
    <property type="entry name" value="F-box domain"/>
    <property type="match status" value="1"/>
</dbReference>
<sequence length="791" mass="87360">MASCEQKKAGGGPFFLPNDILIDIISYLPAKSVARFRSVSRSWRAMLSSKHFLQLHLRRANRPGHLKVFCHPPGRGECRFFYSWSQQHGGPAKKFRRSFTGEFDHVATRTLHGLVLARRYLGDCGYCVLNPCTNAFLALPDSKFPLKRNHGTHGFVRNLSGVFRTPAYVNVAYGLGYCSATGEYKVARLFNRRCAGREVAATSCEIFVLGSPAARWRPSAQQLPADYDVDIFPRTAVFLNGLMYFLCRERFVVIALDIGDETFPGSPLPLPVAKVPEVRLGLAELGGCLCAYYAEPWYDVFHLWLLRDRGRDCEEAARWEHLCRIDMAVWPDPDGFRWFSVFPLAIHDGGGVKKIVFSTGSCKVFTVDVNGAGAATAGVEILLEPEDATAITCRFEQSYAPRLGLFEESLVPVGDPAEEAPFSSPATAAWSEVLKWLPARTVSDLSLVSGEWRAMVTTNRFIRSHAVHANLVARHPWIKLVDGVGHGRNFIAGFVDLGDLIASGSMPRVLTCTPIIFSPPCHGLNLGTFRYRNYVFNPCTGYQLELTGYFEYDDVFALGYDAVFGRHVVVHLSYDWRDFEARSYGRLRCQIMLVGGDESWEKLGESPPRPVDLDVPAAYAGGKIYWAVDSQLGPPPGPAASCELVALDMTGGVAHEFEVIQGPPCRHGDGTRMTLLDLEGAVCVACSDSSANAIDMWAVEDDGAWSLKHRVELGGFSPEYSSEKTTPMAVDPVDGRILLNTGTSLGYYDPKTAALETIYRLDIQEDDVDDPSRFSAVVCHESLVCPLPGKF</sequence>
<dbReference type="PANTHER" id="PTHR31672:SF13">
    <property type="entry name" value="F-BOX PROTEIN CPR30-LIKE"/>
    <property type="match status" value="1"/>
</dbReference>
<dbReference type="SMART" id="SM00256">
    <property type="entry name" value="FBOX"/>
    <property type="match status" value="1"/>
</dbReference>
<dbReference type="InterPro" id="IPR036047">
    <property type="entry name" value="F-box-like_dom_sf"/>
</dbReference>
<feature type="domain" description="F-box" evidence="1">
    <location>
        <begin position="16"/>
        <end position="55"/>
    </location>
</feature>
<dbReference type="Gramene" id="OB10G20810.1">
    <property type="protein sequence ID" value="OB10G20810.1"/>
    <property type="gene ID" value="OB10G20810"/>
</dbReference>
<dbReference type="eggNOG" id="ENOG502S2YF">
    <property type="taxonomic scope" value="Eukaryota"/>
</dbReference>
<dbReference type="EnsemblPlants" id="OB10G20810.1">
    <property type="protein sequence ID" value="OB10G20810.1"/>
    <property type="gene ID" value="OB10G20810"/>
</dbReference>
<dbReference type="Pfam" id="PF08268">
    <property type="entry name" value="FBA_3"/>
    <property type="match status" value="2"/>
</dbReference>
<reference evidence="2" key="1">
    <citation type="journal article" date="2013" name="Nat. Commun.">
        <title>Whole-genome sequencing of Oryza brachyantha reveals mechanisms underlying Oryza genome evolution.</title>
        <authorList>
            <person name="Chen J."/>
            <person name="Huang Q."/>
            <person name="Gao D."/>
            <person name="Wang J."/>
            <person name="Lang Y."/>
            <person name="Liu T."/>
            <person name="Li B."/>
            <person name="Bai Z."/>
            <person name="Luis Goicoechea J."/>
            <person name="Liang C."/>
            <person name="Chen C."/>
            <person name="Zhang W."/>
            <person name="Sun S."/>
            <person name="Liao Y."/>
            <person name="Zhang X."/>
            <person name="Yang L."/>
            <person name="Song C."/>
            <person name="Wang M."/>
            <person name="Shi J."/>
            <person name="Liu G."/>
            <person name="Liu J."/>
            <person name="Zhou H."/>
            <person name="Zhou W."/>
            <person name="Yu Q."/>
            <person name="An N."/>
            <person name="Chen Y."/>
            <person name="Cai Q."/>
            <person name="Wang B."/>
            <person name="Liu B."/>
            <person name="Min J."/>
            <person name="Huang Y."/>
            <person name="Wu H."/>
            <person name="Li Z."/>
            <person name="Zhang Y."/>
            <person name="Yin Y."/>
            <person name="Song W."/>
            <person name="Jiang J."/>
            <person name="Jackson S.A."/>
            <person name="Wing R.A."/>
            <person name="Wang J."/>
            <person name="Chen M."/>
        </authorList>
    </citation>
    <scope>NUCLEOTIDE SEQUENCE [LARGE SCALE GENOMIC DNA]</scope>
    <source>
        <strain evidence="2">cv. IRGC 101232</strain>
    </source>
</reference>
<dbReference type="Gene3D" id="1.20.1280.50">
    <property type="match status" value="1"/>
</dbReference>
<dbReference type="Proteomes" id="UP000006038">
    <property type="component" value="Chromosome 10"/>
</dbReference>